<reference evidence="2" key="2">
    <citation type="submission" date="2022-01" db="EMBL/GenBank/DDBJ databases">
        <authorList>
            <person name="Yamashiro T."/>
            <person name="Shiraishi A."/>
            <person name="Satake H."/>
            <person name="Nakayama K."/>
        </authorList>
    </citation>
    <scope>NUCLEOTIDE SEQUENCE</scope>
</reference>
<sequence length="374" mass="42394">MAQVHANAGLSSALLGADVNDDNFAERMVALINQRKRAFAEQLAKEKRDKPMTPAQQREYMRVFVKNQSTTIYSTGWSMKFVKSLTDEQLIAEFEMIRMAVADFKSNELRQTLKRPGEALQLDTSKKQKSTEAPIPSVPDVPQPPGVSSPTSSGTRRKSLGRTRLTKSKFILKELDLDADDETFIEMVSDEDSTDEAPILWFALVGWEVISTPLGEINALYRMDQSTKHFTTLREILHMVDRQDLLKLYGMVVKYYENHPVAGVGLLLWGDLQVLIDSQEGGKGSFICNHQQHWQIRSWRLYTLSNVHVLETVSGEVLYMFANLSYPLLVKIMEKMLKHKLEIDKDVVGNDMTTAEQLIRFIKNQLAAAQVSPV</sequence>
<dbReference type="Proteomes" id="UP001151760">
    <property type="component" value="Unassembled WGS sequence"/>
</dbReference>
<accession>A0ABQ5FWU2</accession>
<organism evidence="2 3">
    <name type="scientific">Tanacetum coccineum</name>
    <dbReference type="NCBI Taxonomy" id="301880"/>
    <lineage>
        <taxon>Eukaryota</taxon>
        <taxon>Viridiplantae</taxon>
        <taxon>Streptophyta</taxon>
        <taxon>Embryophyta</taxon>
        <taxon>Tracheophyta</taxon>
        <taxon>Spermatophyta</taxon>
        <taxon>Magnoliopsida</taxon>
        <taxon>eudicotyledons</taxon>
        <taxon>Gunneridae</taxon>
        <taxon>Pentapetalae</taxon>
        <taxon>asterids</taxon>
        <taxon>campanulids</taxon>
        <taxon>Asterales</taxon>
        <taxon>Asteraceae</taxon>
        <taxon>Asteroideae</taxon>
        <taxon>Anthemideae</taxon>
        <taxon>Anthemidinae</taxon>
        <taxon>Tanacetum</taxon>
    </lineage>
</organism>
<feature type="region of interest" description="Disordered" evidence="1">
    <location>
        <begin position="115"/>
        <end position="160"/>
    </location>
</feature>
<evidence type="ECO:0000256" key="1">
    <source>
        <dbReference type="SAM" id="MobiDB-lite"/>
    </source>
</evidence>
<comment type="caution">
    <text evidence="2">The sequence shown here is derived from an EMBL/GenBank/DDBJ whole genome shotgun (WGS) entry which is preliminary data.</text>
</comment>
<keyword evidence="3" id="KW-1185">Reference proteome</keyword>
<evidence type="ECO:0008006" key="4">
    <source>
        <dbReference type="Google" id="ProtNLM"/>
    </source>
</evidence>
<proteinExistence type="predicted"/>
<feature type="compositionally biased region" description="Pro residues" evidence="1">
    <location>
        <begin position="136"/>
        <end position="147"/>
    </location>
</feature>
<dbReference type="EMBL" id="BQNB010017844">
    <property type="protein sequence ID" value="GJT67843.1"/>
    <property type="molecule type" value="Genomic_DNA"/>
</dbReference>
<protein>
    <recommendedName>
        <fullName evidence="4">Aminoacyl-tRNA synthetase, class 1a, anticodon-binding</fullName>
    </recommendedName>
</protein>
<name>A0ABQ5FWU2_9ASTR</name>
<reference evidence="2" key="1">
    <citation type="journal article" date="2022" name="Int. J. Mol. Sci.">
        <title>Draft Genome of Tanacetum Coccineum: Genomic Comparison of Closely Related Tanacetum-Family Plants.</title>
        <authorList>
            <person name="Yamashiro T."/>
            <person name="Shiraishi A."/>
            <person name="Nakayama K."/>
            <person name="Satake H."/>
        </authorList>
    </citation>
    <scope>NUCLEOTIDE SEQUENCE</scope>
</reference>
<evidence type="ECO:0000313" key="2">
    <source>
        <dbReference type="EMBL" id="GJT67843.1"/>
    </source>
</evidence>
<evidence type="ECO:0000313" key="3">
    <source>
        <dbReference type="Proteomes" id="UP001151760"/>
    </source>
</evidence>
<gene>
    <name evidence="2" type="ORF">Tco_1019323</name>
</gene>